<evidence type="ECO:0000256" key="3">
    <source>
        <dbReference type="PROSITE-ProRule" id="PRU00169"/>
    </source>
</evidence>
<protein>
    <recommendedName>
        <fullName evidence="5">Response regulatory domain-containing protein</fullName>
    </recommendedName>
</protein>
<dbReference type="Gene3D" id="3.40.50.2300">
    <property type="match status" value="1"/>
</dbReference>
<dbReference type="InterPro" id="IPR001789">
    <property type="entry name" value="Sig_transdc_resp-reg_receiver"/>
</dbReference>
<dbReference type="SUPFAM" id="SSF52172">
    <property type="entry name" value="CheY-like"/>
    <property type="match status" value="1"/>
</dbReference>
<keyword evidence="2" id="KW-0902">Two-component regulatory system</keyword>
<dbReference type="AlphaFoldDB" id="A0A212LAR7"/>
<name>A0A212LAR7_9BACT</name>
<evidence type="ECO:0000256" key="1">
    <source>
        <dbReference type="ARBA" id="ARBA00022553"/>
    </source>
</evidence>
<dbReference type="InterPro" id="IPR011006">
    <property type="entry name" value="CheY-like_superfamily"/>
</dbReference>
<dbReference type="PANTHER" id="PTHR44591">
    <property type="entry name" value="STRESS RESPONSE REGULATOR PROTEIN 1"/>
    <property type="match status" value="1"/>
</dbReference>
<feature type="modified residue" description="4-aspartylphosphate" evidence="3">
    <location>
        <position position="75"/>
    </location>
</feature>
<accession>A0A212LAR7</accession>
<dbReference type="EMBL" id="FMJC01000002">
    <property type="protein sequence ID" value="SCM74590.1"/>
    <property type="molecule type" value="Genomic_DNA"/>
</dbReference>
<evidence type="ECO:0000259" key="5">
    <source>
        <dbReference type="PROSITE" id="PS50110"/>
    </source>
</evidence>
<dbReference type="PANTHER" id="PTHR44591:SF14">
    <property type="entry name" value="PROTEIN PILG"/>
    <property type="match status" value="1"/>
</dbReference>
<dbReference type="PROSITE" id="PS50110">
    <property type="entry name" value="RESPONSE_REGULATORY"/>
    <property type="match status" value="1"/>
</dbReference>
<feature type="compositionally biased region" description="Polar residues" evidence="4">
    <location>
        <begin position="7"/>
        <end position="19"/>
    </location>
</feature>
<sequence>MLLIANKATQSPDDQNQNPEAPMQKHILLVDSDAESLNRMSQVLRQSNYQVSVASSCDESLHLVNNCKPDCIIFDVELQGTSGTILYSRLRRNSQTRDIPAIVCTNVGPRPVCFGTGVPVLSKNCPGDVLLGAVSAAVAC</sequence>
<dbReference type="GO" id="GO:0000160">
    <property type="term" value="P:phosphorelay signal transduction system"/>
    <property type="evidence" value="ECO:0007669"/>
    <property type="project" value="UniProtKB-KW"/>
</dbReference>
<evidence type="ECO:0000313" key="6">
    <source>
        <dbReference type="EMBL" id="SCM74590.1"/>
    </source>
</evidence>
<dbReference type="CDD" id="cd00156">
    <property type="entry name" value="REC"/>
    <property type="match status" value="1"/>
</dbReference>
<evidence type="ECO:0000256" key="4">
    <source>
        <dbReference type="SAM" id="MobiDB-lite"/>
    </source>
</evidence>
<dbReference type="SMART" id="SM00448">
    <property type="entry name" value="REC"/>
    <property type="match status" value="1"/>
</dbReference>
<dbReference type="Pfam" id="PF00072">
    <property type="entry name" value="Response_reg"/>
    <property type="match status" value="1"/>
</dbReference>
<reference evidence="6" key="1">
    <citation type="submission" date="2016-08" db="EMBL/GenBank/DDBJ databases">
        <authorList>
            <person name="Seilhamer J.J."/>
        </authorList>
    </citation>
    <scope>NUCLEOTIDE SEQUENCE</scope>
    <source>
        <strain evidence="6">86-1</strain>
    </source>
</reference>
<keyword evidence="1 3" id="KW-0597">Phosphoprotein</keyword>
<evidence type="ECO:0000256" key="2">
    <source>
        <dbReference type="ARBA" id="ARBA00023012"/>
    </source>
</evidence>
<gene>
    <name evidence="6" type="ORF">KL86DES1_22033</name>
</gene>
<feature type="region of interest" description="Disordered" evidence="4">
    <location>
        <begin position="1"/>
        <end position="20"/>
    </location>
</feature>
<proteinExistence type="predicted"/>
<feature type="domain" description="Response regulatory" evidence="5">
    <location>
        <begin position="26"/>
        <end position="138"/>
    </location>
</feature>
<organism evidence="6">
    <name type="scientific">uncultured Desulfovibrio sp</name>
    <dbReference type="NCBI Taxonomy" id="167968"/>
    <lineage>
        <taxon>Bacteria</taxon>
        <taxon>Pseudomonadati</taxon>
        <taxon>Thermodesulfobacteriota</taxon>
        <taxon>Desulfovibrionia</taxon>
        <taxon>Desulfovibrionales</taxon>
        <taxon>Desulfovibrionaceae</taxon>
        <taxon>Desulfovibrio</taxon>
        <taxon>environmental samples</taxon>
    </lineage>
</organism>
<dbReference type="InterPro" id="IPR050595">
    <property type="entry name" value="Bact_response_regulator"/>
</dbReference>